<dbReference type="InterPro" id="IPR016181">
    <property type="entry name" value="Acyl_CoA_acyltransferase"/>
</dbReference>
<gene>
    <name evidence="4" type="ORF">BDA99DRAFT_520609</name>
</gene>
<evidence type="ECO:0000313" key="4">
    <source>
        <dbReference type="EMBL" id="KAI9252280.1"/>
    </source>
</evidence>
<reference evidence="4" key="1">
    <citation type="journal article" date="2022" name="IScience">
        <title>Evolution of zygomycete secretomes and the origins of terrestrial fungal ecologies.</title>
        <authorList>
            <person name="Chang Y."/>
            <person name="Wang Y."/>
            <person name="Mondo S."/>
            <person name="Ahrendt S."/>
            <person name="Andreopoulos W."/>
            <person name="Barry K."/>
            <person name="Beard J."/>
            <person name="Benny G.L."/>
            <person name="Blankenship S."/>
            <person name="Bonito G."/>
            <person name="Cuomo C."/>
            <person name="Desiro A."/>
            <person name="Gervers K.A."/>
            <person name="Hundley H."/>
            <person name="Kuo A."/>
            <person name="LaButti K."/>
            <person name="Lang B.F."/>
            <person name="Lipzen A."/>
            <person name="O'Donnell K."/>
            <person name="Pangilinan J."/>
            <person name="Reynolds N."/>
            <person name="Sandor L."/>
            <person name="Smith M.E."/>
            <person name="Tsang A."/>
            <person name="Grigoriev I.V."/>
            <person name="Stajich J.E."/>
            <person name="Spatafora J.W."/>
        </authorList>
    </citation>
    <scope>NUCLEOTIDE SEQUENCE</scope>
    <source>
        <strain evidence="4">RSA 2281</strain>
    </source>
</reference>
<dbReference type="PANTHER" id="PTHR10908">
    <property type="entry name" value="SEROTONIN N-ACETYLTRANSFERASE"/>
    <property type="match status" value="1"/>
</dbReference>
<evidence type="ECO:0000256" key="1">
    <source>
        <dbReference type="ARBA" id="ARBA00022679"/>
    </source>
</evidence>
<dbReference type="InterPro" id="IPR000182">
    <property type="entry name" value="GNAT_dom"/>
</dbReference>
<reference evidence="4" key="2">
    <citation type="submission" date="2023-02" db="EMBL/GenBank/DDBJ databases">
        <authorList>
            <consortium name="DOE Joint Genome Institute"/>
            <person name="Mondo S.J."/>
            <person name="Chang Y."/>
            <person name="Wang Y."/>
            <person name="Ahrendt S."/>
            <person name="Andreopoulos W."/>
            <person name="Barry K."/>
            <person name="Beard J."/>
            <person name="Benny G.L."/>
            <person name="Blankenship S."/>
            <person name="Bonito G."/>
            <person name="Cuomo C."/>
            <person name="Desiro A."/>
            <person name="Gervers K.A."/>
            <person name="Hundley H."/>
            <person name="Kuo A."/>
            <person name="LaButti K."/>
            <person name="Lang B.F."/>
            <person name="Lipzen A."/>
            <person name="O'Donnell K."/>
            <person name="Pangilinan J."/>
            <person name="Reynolds N."/>
            <person name="Sandor L."/>
            <person name="Smith M.W."/>
            <person name="Tsang A."/>
            <person name="Grigoriev I.V."/>
            <person name="Stajich J.E."/>
            <person name="Spatafora J.W."/>
        </authorList>
    </citation>
    <scope>NUCLEOTIDE SEQUENCE</scope>
    <source>
        <strain evidence="4">RSA 2281</strain>
    </source>
</reference>
<comment type="caution">
    <text evidence="4">The sequence shown here is derived from an EMBL/GenBank/DDBJ whole genome shotgun (WGS) entry which is preliminary data.</text>
</comment>
<proteinExistence type="predicted"/>
<dbReference type="GO" id="GO:0008080">
    <property type="term" value="F:N-acetyltransferase activity"/>
    <property type="evidence" value="ECO:0007669"/>
    <property type="project" value="UniProtKB-ARBA"/>
</dbReference>
<keyword evidence="5" id="KW-1185">Reference proteome</keyword>
<sequence length="177" mass="20313">MSETMKELVYEPATLTDLDIIADIETQSYHPDEAASKEQIANRMQYANECDPNLFYGAWTLDTNNNNKKDKVAGFVCTTLGSTPLVTDESMKEHDPKGKVVYLHSVCVNPEIRRQKVATRLMQHWIELLKQSKKYDRIALISRENLIGLYESVGFKYLQKSEVVHGPDPWFDMVIDL</sequence>
<dbReference type="CDD" id="cd04301">
    <property type="entry name" value="NAT_SF"/>
    <property type="match status" value="1"/>
</dbReference>
<name>A0AAD5K2F8_9FUNG</name>
<dbReference type="Gene3D" id="3.40.630.30">
    <property type="match status" value="1"/>
</dbReference>
<dbReference type="Proteomes" id="UP001209540">
    <property type="component" value="Unassembled WGS sequence"/>
</dbReference>
<protein>
    <submittedName>
        <fullName evidence="4">Acyl-CoA N-acyltransferase</fullName>
    </submittedName>
</protein>
<dbReference type="InterPro" id="IPR051635">
    <property type="entry name" value="SNAT-like"/>
</dbReference>
<keyword evidence="1" id="KW-0808">Transferase</keyword>
<organism evidence="4 5">
    <name type="scientific">Phascolomyces articulosus</name>
    <dbReference type="NCBI Taxonomy" id="60185"/>
    <lineage>
        <taxon>Eukaryota</taxon>
        <taxon>Fungi</taxon>
        <taxon>Fungi incertae sedis</taxon>
        <taxon>Mucoromycota</taxon>
        <taxon>Mucoromycotina</taxon>
        <taxon>Mucoromycetes</taxon>
        <taxon>Mucorales</taxon>
        <taxon>Lichtheimiaceae</taxon>
        <taxon>Phascolomyces</taxon>
    </lineage>
</organism>
<keyword evidence="2" id="KW-0012">Acyltransferase</keyword>
<dbReference type="Pfam" id="PF00583">
    <property type="entry name" value="Acetyltransf_1"/>
    <property type="match status" value="1"/>
</dbReference>
<accession>A0AAD5K2F8</accession>
<evidence type="ECO:0000256" key="2">
    <source>
        <dbReference type="ARBA" id="ARBA00023315"/>
    </source>
</evidence>
<dbReference type="AlphaFoldDB" id="A0AAD5K2F8"/>
<evidence type="ECO:0000313" key="5">
    <source>
        <dbReference type="Proteomes" id="UP001209540"/>
    </source>
</evidence>
<evidence type="ECO:0000259" key="3">
    <source>
        <dbReference type="PROSITE" id="PS51186"/>
    </source>
</evidence>
<dbReference type="SUPFAM" id="SSF55729">
    <property type="entry name" value="Acyl-CoA N-acyltransferases (Nat)"/>
    <property type="match status" value="1"/>
</dbReference>
<dbReference type="EMBL" id="JAIXMP010000028">
    <property type="protein sequence ID" value="KAI9252280.1"/>
    <property type="molecule type" value="Genomic_DNA"/>
</dbReference>
<dbReference type="PANTHER" id="PTHR10908:SF0">
    <property type="entry name" value="SEROTONIN N-ACETYLTRANSFERASE"/>
    <property type="match status" value="1"/>
</dbReference>
<feature type="domain" description="N-acetyltransferase" evidence="3">
    <location>
        <begin position="8"/>
        <end position="177"/>
    </location>
</feature>
<dbReference type="PROSITE" id="PS51186">
    <property type="entry name" value="GNAT"/>
    <property type="match status" value="1"/>
</dbReference>